<feature type="region of interest" description="Disordered" evidence="1">
    <location>
        <begin position="444"/>
        <end position="467"/>
    </location>
</feature>
<dbReference type="AlphaFoldDB" id="A0A840S2S0"/>
<gene>
    <name evidence="3" type="ORF">HNQ51_002816</name>
</gene>
<organism evidence="3 4">
    <name type="scientific">Inhella inkyongensis</name>
    <dbReference type="NCBI Taxonomy" id="392593"/>
    <lineage>
        <taxon>Bacteria</taxon>
        <taxon>Pseudomonadati</taxon>
        <taxon>Pseudomonadota</taxon>
        <taxon>Betaproteobacteria</taxon>
        <taxon>Burkholderiales</taxon>
        <taxon>Sphaerotilaceae</taxon>
        <taxon>Inhella</taxon>
    </lineage>
</organism>
<dbReference type="InterPro" id="IPR010352">
    <property type="entry name" value="DUF945"/>
</dbReference>
<accession>A0A840S2S0</accession>
<protein>
    <submittedName>
        <fullName evidence="3">Uncharacterized protein YdgA (DUF945 family)</fullName>
    </submittedName>
</protein>
<feature type="signal peptide" evidence="2">
    <location>
        <begin position="1"/>
        <end position="25"/>
    </location>
</feature>
<dbReference type="EMBL" id="JACHHO010000004">
    <property type="protein sequence ID" value="MBB5205497.1"/>
    <property type="molecule type" value="Genomic_DNA"/>
</dbReference>
<feature type="chain" id="PRO_5032540374" evidence="2">
    <location>
        <begin position="26"/>
        <end position="467"/>
    </location>
</feature>
<dbReference type="Proteomes" id="UP000554837">
    <property type="component" value="Unassembled WGS sequence"/>
</dbReference>
<evidence type="ECO:0000256" key="1">
    <source>
        <dbReference type="SAM" id="MobiDB-lite"/>
    </source>
</evidence>
<keyword evidence="4" id="KW-1185">Reference proteome</keyword>
<proteinExistence type="predicted"/>
<comment type="caution">
    <text evidence="3">The sequence shown here is derived from an EMBL/GenBank/DDBJ whole genome shotgun (WGS) entry which is preliminary data.</text>
</comment>
<keyword evidence="2" id="KW-0732">Signal</keyword>
<evidence type="ECO:0000256" key="2">
    <source>
        <dbReference type="SAM" id="SignalP"/>
    </source>
</evidence>
<reference evidence="3 4" key="1">
    <citation type="submission" date="2020-08" db="EMBL/GenBank/DDBJ databases">
        <title>Genomic Encyclopedia of Type Strains, Phase IV (KMG-IV): sequencing the most valuable type-strain genomes for metagenomic binning, comparative biology and taxonomic classification.</title>
        <authorList>
            <person name="Goeker M."/>
        </authorList>
    </citation>
    <scope>NUCLEOTIDE SEQUENCE [LARGE SCALE GENOMIC DNA]</scope>
    <source>
        <strain evidence="3 4">DSM 23958</strain>
    </source>
</reference>
<evidence type="ECO:0000313" key="4">
    <source>
        <dbReference type="Proteomes" id="UP000554837"/>
    </source>
</evidence>
<dbReference type="Pfam" id="PF06097">
    <property type="entry name" value="DUF945"/>
    <property type="match status" value="1"/>
</dbReference>
<evidence type="ECO:0000313" key="3">
    <source>
        <dbReference type="EMBL" id="MBB5205497.1"/>
    </source>
</evidence>
<sequence>MNTPIKAGVAVAALAALWAAGTAYSGKQLQTELLAQAEGWKAQANSPLRVTQIDYQKGFASSTRTLHVQFGCMNNAEGSPEPLKLTWRDRIQHGPLPGFGAPGAARIESELLLSEAQAQALKKLTGLDSLPIALSTLVGFGGNTDTRISVPAFSLQPDANSQFHLKGLQARVQLARDGSAHFEGDLPGYELHSAQGGVKVLVKDAHFESAGLAPLWWALTGKGQGRIGQISLQGTGADGKPSTLFSIDGLTYTQDGQIKDQLYSAQMQLQGKGQVGGMALDAVSMKMRMERLHTAPYLALVQAAMTQGCAVGDDPKAQLEALTAPLLQLLPHNPLMSVDEIKLSLGGKSAQFSYSVGTQGVTADDLKAPAMAPVLMKKAVFKMGAQTSAEFIQQLAKASGKELPPEALAQQIEMAVNQGFVQRQGDKLAAEVEWKAGAMLLNGKPMPLPGLSQPQPQPELEAAPAPQ</sequence>
<feature type="compositionally biased region" description="Low complexity" evidence="1">
    <location>
        <begin position="449"/>
        <end position="467"/>
    </location>
</feature>
<name>A0A840S2S0_9BURK</name>
<dbReference type="OrthoDB" id="8831594at2"/>
<dbReference type="RefSeq" id="WP_138856573.1">
    <property type="nucleotide sequence ID" value="NZ_CP040709.1"/>
</dbReference>